<dbReference type="Proteomes" id="UP000187203">
    <property type="component" value="Unassembled WGS sequence"/>
</dbReference>
<name>A0A1R3JJQ6_9ROSI</name>
<evidence type="ECO:0000313" key="1">
    <source>
        <dbReference type="EMBL" id="OMO95040.1"/>
    </source>
</evidence>
<organism evidence="1 2">
    <name type="scientific">Corchorus olitorius</name>
    <dbReference type="NCBI Taxonomy" id="93759"/>
    <lineage>
        <taxon>Eukaryota</taxon>
        <taxon>Viridiplantae</taxon>
        <taxon>Streptophyta</taxon>
        <taxon>Embryophyta</taxon>
        <taxon>Tracheophyta</taxon>
        <taxon>Spermatophyta</taxon>
        <taxon>Magnoliopsida</taxon>
        <taxon>eudicotyledons</taxon>
        <taxon>Gunneridae</taxon>
        <taxon>Pentapetalae</taxon>
        <taxon>rosids</taxon>
        <taxon>malvids</taxon>
        <taxon>Malvales</taxon>
        <taxon>Malvaceae</taxon>
        <taxon>Grewioideae</taxon>
        <taxon>Apeibeae</taxon>
        <taxon>Corchorus</taxon>
    </lineage>
</organism>
<reference evidence="2" key="1">
    <citation type="submission" date="2013-09" db="EMBL/GenBank/DDBJ databases">
        <title>Corchorus olitorius genome sequencing.</title>
        <authorList>
            <person name="Alam M."/>
            <person name="Haque M.S."/>
            <person name="Islam M.S."/>
            <person name="Emdad E.M."/>
            <person name="Islam M.M."/>
            <person name="Ahmed B."/>
            <person name="Halim A."/>
            <person name="Hossen Q.M.M."/>
            <person name="Hossain M.Z."/>
            <person name="Ahmed R."/>
            <person name="Khan M.M."/>
            <person name="Islam R."/>
            <person name="Rashid M.M."/>
            <person name="Khan S.A."/>
            <person name="Rahman M.S."/>
            <person name="Alam M."/>
            <person name="Yahiya A.S."/>
            <person name="Khan M.S."/>
            <person name="Azam M.S."/>
            <person name="Haque T."/>
            <person name="Lashkar M.Z.H."/>
            <person name="Akhand A.I."/>
            <person name="Morshed G."/>
            <person name="Roy S."/>
            <person name="Uddin K.S."/>
            <person name="Rabeya T."/>
            <person name="Hossain A.S."/>
            <person name="Chowdhury A."/>
            <person name="Snigdha A.R."/>
            <person name="Mortoza M.S."/>
            <person name="Matin S.A."/>
            <person name="Hoque S.M.E."/>
            <person name="Islam M.K."/>
            <person name="Roy D.K."/>
            <person name="Haider R."/>
            <person name="Moosa M.M."/>
            <person name="Elias S.M."/>
            <person name="Hasan A.M."/>
            <person name="Jahan S."/>
            <person name="Shafiuddin M."/>
            <person name="Mahmood N."/>
            <person name="Shommy N.S."/>
        </authorList>
    </citation>
    <scope>NUCLEOTIDE SEQUENCE [LARGE SCALE GENOMIC DNA]</scope>
    <source>
        <strain evidence="2">cv. O-4</strain>
    </source>
</reference>
<dbReference type="EMBL" id="AWUE01015906">
    <property type="protein sequence ID" value="OMO95040.1"/>
    <property type="molecule type" value="Genomic_DNA"/>
</dbReference>
<dbReference type="OrthoDB" id="5544992at2759"/>
<accession>A0A1R3JJQ6</accession>
<sequence>MPSNCRATESSIGFADILAYNSLMARKSKAKVERDDGLADLFDYGAHFRGLNPGSIQLESKKMDRVKRAVQINSNPNLKRLSVCKKMPLEREYKKKNSGLEIDEWMRSAIFGS</sequence>
<dbReference type="AlphaFoldDB" id="A0A1R3JJQ6"/>
<evidence type="ECO:0000313" key="2">
    <source>
        <dbReference type="Proteomes" id="UP000187203"/>
    </source>
</evidence>
<gene>
    <name evidence="1" type="ORF">COLO4_16090</name>
</gene>
<proteinExistence type="predicted"/>
<comment type="caution">
    <text evidence="1">The sequence shown here is derived from an EMBL/GenBank/DDBJ whole genome shotgun (WGS) entry which is preliminary data.</text>
</comment>
<protein>
    <submittedName>
        <fullName evidence="1">Uncharacterized protein</fullName>
    </submittedName>
</protein>
<keyword evidence="2" id="KW-1185">Reference proteome</keyword>